<evidence type="ECO:0000313" key="2">
    <source>
        <dbReference type="EMBL" id="GJE99820.1"/>
    </source>
</evidence>
<dbReference type="Proteomes" id="UP000703269">
    <property type="component" value="Unassembled WGS sequence"/>
</dbReference>
<accession>A0A9P3LLX6</accession>
<gene>
    <name evidence="2" type="ORF">PsYK624_160920</name>
</gene>
<reference evidence="2 3" key="1">
    <citation type="submission" date="2021-08" db="EMBL/GenBank/DDBJ databases">
        <title>Draft Genome Sequence of Phanerochaete sordida strain YK-624.</title>
        <authorList>
            <person name="Mori T."/>
            <person name="Dohra H."/>
            <person name="Suzuki T."/>
            <person name="Kawagishi H."/>
            <person name="Hirai H."/>
        </authorList>
    </citation>
    <scope>NUCLEOTIDE SEQUENCE [LARGE SCALE GENOMIC DNA]</scope>
    <source>
        <strain evidence="2 3">YK-624</strain>
    </source>
</reference>
<feature type="compositionally biased region" description="Acidic residues" evidence="1">
    <location>
        <begin position="535"/>
        <end position="545"/>
    </location>
</feature>
<name>A0A9P3LLX6_9APHY</name>
<evidence type="ECO:0000256" key="1">
    <source>
        <dbReference type="SAM" id="MobiDB-lite"/>
    </source>
</evidence>
<feature type="region of interest" description="Disordered" evidence="1">
    <location>
        <begin position="520"/>
        <end position="561"/>
    </location>
</feature>
<sequence>MHQFFEIPEITQRIAERLALLPSARKSWILSMAKTCKATYEPSMDVLWRELAIFTPLLRCLPPTVLKYRIAECWPGARMGTWEIVKDPLSESDMARFKHHARRVHIIRSLTPQATLAKRPDSSEYVSRLVWGSRRPPWEAPEFVGAYIAPECFEALESFFKSTPALPALRELTCDHPDLDEPRHLAPFMSPVLSTLTYDRSEAHFSVKDAVAELNQAQCKNSLTKLVLDTRGPSESIAVGNREMAVLASLPRLQWLRCFVDPQLDHTQTFQHIPENPFPSLYTLILRTDDDVRPIGNDNTSDATYDALATFIRCFYAICAPKRLMISVYGHMQVSHAAVLSLFDALAELHGRVSSLCISLYSGARAGQPPLTLADLAPILPLPVRDIELLGLIMDIGLDDVLALVGAWPRVRCLALGHAHHETAPRVPLAGLPQLAQAMTSLEPVQIGLVVENDSPLPATPPAPMFHVTEVNLGVSHITGRNLRRAAAFLVHCFPNAELVLYGPRGMERDTQWGWENAVKTAKRTPQTSWHDMESESEDEAEDETAPPSDGSAEDARAIRE</sequence>
<protein>
    <recommendedName>
        <fullName evidence="4">F-box domain-containing protein</fullName>
    </recommendedName>
</protein>
<proteinExistence type="predicted"/>
<dbReference type="EMBL" id="BPQB01000121">
    <property type="protein sequence ID" value="GJE99820.1"/>
    <property type="molecule type" value="Genomic_DNA"/>
</dbReference>
<evidence type="ECO:0008006" key="4">
    <source>
        <dbReference type="Google" id="ProtNLM"/>
    </source>
</evidence>
<comment type="caution">
    <text evidence="2">The sequence shown here is derived from an EMBL/GenBank/DDBJ whole genome shotgun (WGS) entry which is preliminary data.</text>
</comment>
<organism evidence="2 3">
    <name type="scientific">Phanerochaete sordida</name>
    <dbReference type="NCBI Taxonomy" id="48140"/>
    <lineage>
        <taxon>Eukaryota</taxon>
        <taxon>Fungi</taxon>
        <taxon>Dikarya</taxon>
        <taxon>Basidiomycota</taxon>
        <taxon>Agaricomycotina</taxon>
        <taxon>Agaricomycetes</taxon>
        <taxon>Polyporales</taxon>
        <taxon>Phanerochaetaceae</taxon>
        <taxon>Phanerochaete</taxon>
    </lineage>
</organism>
<evidence type="ECO:0000313" key="3">
    <source>
        <dbReference type="Proteomes" id="UP000703269"/>
    </source>
</evidence>
<keyword evidence="3" id="KW-1185">Reference proteome</keyword>
<dbReference type="OrthoDB" id="2948138at2759"/>
<dbReference type="AlphaFoldDB" id="A0A9P3LLX6"/>